<dbReference type="OrthoDB" id="1913335at2759"/>
<feature type="compositionally biased region" description="Polar residues" evidence="1">
    <location>
        <begin position="59"/>
        <end position="72"/>
    </location>
</feature>
<dbReference type="PANTHER" id="PTHR33144">
    <property type="entry name" value="OS10G0409366 PROTEIN-RELATED"/>
    <property type="match status" value="1"/>
</dbReference>
<evidence type="ECO:0000256" key="1">
    <source>
        <dbReference type="SAM" id="MobiDB-lite"/>
    </source>
</evidence>
<dbReference type="AlphaFoldDB" id="A0A1U7Y046"/>
<keyword evidence="2" id="KW-1185">Reference proteome</keyword>
<name>A0A1U7Y046_NICSY</name>
<reference evidence="2" key="1">
    <citation type="journal article" date="2013" name="Genome Biol.">
        <title>Reference genomes and transcriptomes of Nicotiana sylvestris and Nicotiana tomentosiformis.</title>
        <authorList>
            <person name="Sierro N."/>
            <person name="Battey J.N."/>
            <person name="Ouadi S."/>
            <person name="Bovet L."/>
            <person name="Goepfert S."/>
            <person name="Bakaher N."/>
            <person name="Peitsch M.C."/>
            <person name="Ivanov N.V."/>
        </authorList>
    </citation>
    <scope>NUCLEOTIDE SEQUENCE [LARGE SCALE GENOMIC DNA]</scope>
</reference>
<organism evidence="2 3">
    <name type="scientific">Nicotiana sylvestris</name>
    <name type="common">Wood tobacco</name>
    <name type="synonym">South American tobacco</name>
    <dbReference type="NCBI Taxonomy" id="4096"/>
    <lineage>
        <taxon>Eukaryota</taxon>
        <taxon>Viridiplantae</taxon>
        <taxon>Streptophyta</taxon>
        <taxon>Embryophyta</taxon>
        <taxon>Tracheophyta</taxon>
        <taxon>Spermatophyta</taxon>
        <taxon>Magnoliopsida</taxon>
        <taxon>eudicotyledons</taxon>
        <taxon>Gunneridae</taxon>
        <taxon>Pentapetalae</taxon>
        <taxon>asterids</taxon>
        <taxon>lamiids</taxon>
        <taxon>Solanales</taxon>
        <taxon>Solanaceae</taxon>
        <taxon>Nicotianoideae</taxon>
        <taxon>Nicotianeae</taxon>
        <taxon>Nicotiana</taxon>
    </lineage>
</organism>
<feature type="region of interest" description="Disordered" evidence="1">
    <location>
        <begin position="128"/>
        <end position="171"/>
    </location>
</feature>
<gene>
    <name evidence="3" type="primary">LOC104239250</name>
</gene>
<dbReference type="PANTHER" id="PTHR33144:SF35">
    <property type="entry name" value="TRANSPOSASE, PTTA_EN_SPM, PLANT-RELATED"/>
    <property type="match status" value="1"/>
</dbReference>
<evidence type="ECO:0000313" key="2">
    <source>
        <dbReference type="Proteomes" id="UP000189701"/>
    </source>
</evidence>
<proteinExistence type="predicted"/>
<feature type="region of interest" description="Disordered" evidence="1">
    <location>
        <begin position="48"/>
        <end position="92"/>
    </location>
</feature>
<evidence type="ECO:0000313" key="3">
    <source>
        <dbReference type="RefSeq" id="XP_009792135.1"/>
    </source>
</evidence>
<sequence>MNQEGCSSKNKKISNRIPAGSFASLRNQRVSSLTTKRTFQAIRSNAIEERQSEGGLPSSLRNQKVSSLTTKTALKALRSNANEERQSEVGSQLQEQVQQVSWNHASSATQGVHEQVQQENMDFITPASHGVHERSDDSTTHEAVEQFEEQGPSSPKRKRGRTQMPRVHGRNERKIIILNEYNQPVGPTKEVAKELGSFLGTLARSGTFCPLNVFNWRKLDTKEDM</sequence>
<dbReference type="Proteomes" id="UP000189701">
    <property type="component" value="Unplaced"/>
</dbReference>
<accession>A0A1U7Y046</accession>
<feature type="compositionally biased region" description="Basic and acidic residues" evidence="1">
    <location>
        <begin position="130"/>
        <end position="144"/>
    </location>
</feature>
<feature type="region of interest" description="Disordered" evidence="1">
    <location>
        <begin position="1"/>
        <end position="21"/>
    </location>
</feature>
<dbReference type="RefSeq" id="XP_009792135.1">
    <property type="nucleotide sequence ID" value="XM_009793833.1"/>
</dbReference>
<protein>
    <submittedName>
        <fullName evidence="3">Uncharacterized protein LOC104239250</fullName>
    </submittedName>
</protein>
<reference evidence="3" key="2">
    <citation type="submission" date="2025-08" db="UniProtKB">
        <authorList>
            <consortium name="RefSeq"/>
        </authorList>
    </citation>
    <scope>IDENTIFICATION</scope>
    <source>
        <tissue evidence="3">Leaf</tissue>
    </source>
</reference>